<protein>
    <submittedName>
        <fullName evidence="1">Uncharacterized protein</fullName>
    </submittedName>
</protein>
<name>A0A0W1RDJ6_9EURY</name>
<dbReference type="RefSeq" id="WP_058580223.1">
    <property type="nucleotide sequence ID" value="NZ_LOPU01000004.1"/>
</dbReference>
<dbReference type="OrthoDB" id="306498at2157"/>
<evidence type="ECO:0000313" key="1">
    <source>
        <dbReference type="EMBL" id="KTG11489.1"/>
    </source>
</evidence>
<dbReference type="AlphaFoldDB" id="A0A0W1RDJ6"/>
<dbReference type="STRING" id="1514971.AUR64_04350"/>
<organism evidence="1 2">
    <name type="scientific">Haloprofundus marisrubri</name>
    <dbReference type="NCBI Taxonomy" id="1514971"/>
    <lineage>
        <taxon>Archaea</taxon>
        <taxon>Methanobacteriati</taxon>
        <taxon>Methanobacteriota</taxon>
        <taxon>Stenosarchaea group</taxon>
        <taxon>Halobacteria</taxon>
        <taxon>Halobacteriales</taxon>
        <taxon>Haloferacaceae</taxon>
        <taxon>Haloprofundus</taxon>
    </lineage>
</organism>
<evidence type="ECO:0000313" key="2">
    <source>
        <dbReference type="Proteomes" id="UP000054387"/>
    </source>
</evidence>
<dbReference type="EMBL" id="LOPU01000004">
    <property type="protein sequence ID" value="KTG11489.1"/>
    <property type="molecule type" value="Genomic_DNA"/>
</dbReference>
<sequence length="133" mass="14539">MIVVSVYDLSNIEALTNPPEGWMLDAARCENCEVDGIEPKTDGWEEAVVLLSIAELNGILSADASELTVVDYSPGDKGHHPPPIPLWALVEPGGVSLARWGYLKTLLATTAVEHEQFDAYRDMLTDIEEQSTD</sequence>
<comment type="caution">
    <text evidence="1">The sequence shown here is derived from an EMBL/GenBank/DDBJ whole genome shotgun (WGS) entry which is preliminary data.</text>
</comment>
<keyword evidence="2" id="KW-1185">Reference proteome</keyword>
<dbReference type="Proteomes" id="UP000054387">
    <property type="component" value="Unassembled WGS sequence"/>
</dbReference>
<proteinExistence type="predicted"/>
<accession>A0A0W1RDJ6</accession>
<reference evidence="1 2" key="1">
    <citation type="submission" date="2015-12" db="EMBL/GenBank/DDBJ databases">
        <title>Haloprofundus marisrubri gen. nov., sp. nov., an extremely halophilic archaeon isolated from the Discovery deep brine-seawater interface in the Red Sea.</title>
        <authorList>
            <person name="Zhang G."/>
            <person name="Stingl U."/>
            <person name="Rashid M."/>
        </authorList>
    </citation>
    <scope>NUCLEOTIDE SEQUENCE [LARGE SCALE GENOMIC DNA]</scope>
    <source>
        <strain evidence="1 2">SB9</strain>
    </source>
</reference>
<gene>
    <name evidence="1" type="ORF">AUR64_04350</name>
</gene>